<dbReference type="EMBL" id="JADZSC010000004">
    <property type="protein sequence ID" value="MBH0231717.1"/>
    <property type="molecule type" value="Genomic_DNA"/>
</dbReference>
<keyword evidence="2" id="KW-1185">Reference proteome</keyword>
<accession>A0A931MWM9</accession>
<gene>
    <name evidence="1" type="ORF">H0267_16010</name>
</gene>
<comment type="caution">
    <text evidence="1">The sequence shown here is derived from an EMBL/GenBank/DDBJ whole genome shotgun (WGS) entry which is preliminary data.</text>
</comment>
<dbReference type="AlphaFoldDB" id="A0A931MWM9"/>
<sequence length="390" mass="43726">MKMMYWGLVLGITLLVSGCNVNQSQDKKTNDTSVVESETELPSRLENLSKDWKTDWSKHTIPYEEIISGGPPRDGIPSIDDPKFLSVKEARDWLAPTEPVMVVDINKDARAYPLQILIWHEIVNDTVGGRPILVSYCPLCNSAIVFDRQIKNRTFEFGTSGLLVNSDLVMYDRTTETLWQQLTGEAIVGDLVGEKLKMLNSNLVSFNDFTSAHPDGKILSRVTGYDRKYGHNPYPGYDGRQESYFQTGQDLGRLPAMERVVSISMNGIDRAYPYSLLKEKKVVNDKIGNQEVVIFYKKGTNSALDSQVIANAEDVGSSGAFDPSVDGKELRFELKNGEIVDQQTHSTWNILGQSTSGPLKGKQLKDVVHGDHFWFSWVAFKPETTIYSVE</sequence>
<dbReference type="Pfam" id="PF11376">
    <property type="entry name" value="DUF3179"/>
    <property type="match status" value="1"/>
</dbReference>
<name>A0A931MWM9_9BACI</name>
<protein>
    <submittedName>
        <fullName evidence="1">DUF3179 domain-containing protein</fullName>
    </submittedName>
</protein>
<organism evidence="1 2">
    <name type="scientific">Halobacillus yeomjeoni</name>
    <dbReference type="NCBI Taxonomy" id="311194"/>
    <lineage>
        <taxon>Bacteria</taxon>
        <taxon>Bacillati</taxon>
        <taxon>Bacillota</taxon>
        <taxon>Bacilli</taxon>
        <taxon>Bacillales</taxon>
        <taxon>Bacillaceae</taxon>
        <taxon>Halobacillus</taxon>
    </lineage>
</organism>
<evidence type="ECO:0000313" key="1">
    <source>
        <dbReference type="EMBL" id="MBH0231717.1"/>
    </source>
</evidence>
<dbReference type="PROSITE" id="PS51257">
    <property type="entry name" value="PROKAR_LIPOPROTEIN"/>
    <property type="match status" value="1"/>
</dbReference>
<dbReference type="Proteomes" id="UP000614490">
    <property type="component" value="Unassembled WGS sequence"/>
</dbReference>
<dbReference type="RefSeq" id="WP_197318348.1">
    <property type="nucleotide sequence ID" value="NZ_JADZSC010000004.1"/>
</dbReference>
<dbReference type="InterPro" id="IPR021516">
    <property type="entry name" value="DUF3179"/>
</dbReference>
<evidence type="ECO:0000313" key="2">
    <source>
        <dbReference type="Proteomes" id="UP000614490"/>
    </source>
</evidence>
<reference evidence="1 2" key="1">
    <citation type="journal article" date="2005" name="Int. J. Syst. Evol. Microbiol.">
        <title>Halobacillus yeomjeoni sp. nov., isolated from a marine solar saltern in Korea.</title>
        <authorList>
            <person name="Yoon J.H."/>
            <person name="Kang S.J."/>
            <person name="Lee C.H."/>
            <person name="Oh H.W."/>
            <person name="Oh T.K."/>
        </authorList>
    </citation>
    <scope>NUCLEOTIDE SEQUENCE [LARGE SCALE GENOMIC DNA]</scope>
    <source>
        <strain evidence="1 2">KCTC 3957</strain>
    </source>
</reference>
<proteinExistence type="predicted"/>